<evidence type="ECO:0000313" key="1">
    <source>
        <dbReference type="EMBL" id="DAD89470.1"/>
    </source>
</evidence>
<dbReference type="EMBL" id="BK015061">
    <property type="protein sequence ID" value="DAD89470.1"/>
    <property type="molecule type" value="Genomic_DNA"/>
</dbReference>
<accession>A0A8S5N4C7</accession>
<sequence>MANFPKTVNMYPAIGVPGAFASVNPDVSTALGRVAGDVVPVGGFCWDDPDNEGTVLAKGTGKPLGFVARDVMYPIFDLSAEKPNVVPAGYNVNVQVQGDFYVSVAAAVTKGQKVFANTKDGSVSGAAAGATVTDAVETDWAFATSAGKDEIAIITNYGATPVIPPASSGK</sequence>
<protein>
    <submittedName>
        <fullName evidence="1">Uncharacterized protein</fullName>
    </submittedName>
</protein>
<dbReference type="Pfam" id="PF23982">
    <property type="entry name" value="XM1_gp53_minor_capsid"/>
    <property type="match status" value="1"/>
</dbReference>
<dbReference type="InterPro" id="IPR056914">
    <property type="entry name" value="Gp53-like"/>
</dbReference>
<reference evidence="1" key="1">
    <citation type="journal article" date="2021" name="Proc. Natl. Acad. Sci. U.S.A.">
        <title>A Catalog of Tens of Thousands of Viruses from Human Metagenomes Reveals Hidden Associations with Chronic Diseases.</title>
        <authorList>
            <person name="Tisza M.J."/>
            <person name="Buck C.B."/>
        </authorList>
    </citation>
    <scope>NUCLEOTIDE SEQUENCE</scope>
    <source>
        <strain evidence="1">CtxpQ22</strain>
    </source>
</reference>
<proteinExistence type="predicted"/>
<name>A0A8S5N4C7_9CAUD</name>
<organism evidence="1">
    <name type="scientific">Myoviridae sp. ctxpQ22</name>
    <dbReference type="NCBI Taxonomy" id="2826715"/>
    <lineage>
        <taxon>Viruses</taxon>
        <taxon>Duplodnaviria</taxon>
        <taxon>Heunggongvirae</taxon>
        <taxon>Uroviricota</taxon>
        <taxon>Caudoviricetes</taxon>
    </lineage>
</organism>